<dbReference type="InterPro" id="IPR012933">
    <property type="entry name" value="HicA_mRNA_interferase"/>
</dbReference>
<evidence type="ECO:0000256" key="5">
    <source>
        <dbReference type="ARBA" id="ARBA00022801"/>
    </source>
</evidence>
<keyword evidence="4" id="KW-0255">Endonuclease</keyword>
<evidence type="ECO:0000256" key="3">
    <source>
        <dbReference type="ARBA" id="ARBA00022722"/>
    </source>
</evidence>
<evidence type="ECO:0000313" key="10">
    <source>
        <dbReference type="Proteomes" id="UP001384579"/>
    </source>
</evidence>
<accession>A0ABU8YXR9</accession>
<comment type="caution">
    <text evidence="9">The sequence shown here is derived from an EMBL/GenBank/DDBJ whole genome shotgun (WGS) entry which is preliminary data.</text>
</comment>
<keyword evidence="8" id="KW-0175">Coiled coil</keyword>
<evidence type="ECO:0000256" key="8">
    <source>
        <dbReference type="SAM" id="Coils"/>
    </source>
</evidence>
<protein>
    <submittedName>
        <fullName evidence="9">Type II toxin-antitoxin system HicA family toxin</fullName>
    </submittedName>
</protein>
<dbReference type="SUPFAM" id="SSF54786">
    <property type="entry name" value="YcfA/nrd intein domain"/>
    <property type="match status" value="1"/>
</dbReference>
<organism evidence="9 10">
    <name type="scientific">Microcoleus anatoxicus PTRS2</name>
    <dbReference type="NCBI Taxonomy" id="2705321"/>
    <lineage>
        <taxon>Bacteria</taxon>
        <taxon>Bacillati</taxon>
        <taxon>Cyanobacteriota</taxon>
        <taxon>Cyanophyceae</taxon>
        <taxon>Oscillatoriophycideae</taxon>
        <taxon>Oscillatoriales</taxon>
        <taxon>Microcoleaceae</taxon>
        <taxon>Microcoleus</taxon>
        <taxon>Microcoleus anatoxicus</taxon>
    </lineage>
</organism>
<proteinExistence type="inferred from homology"/>
<feature type="coiled-coil region" evidence="8">
    <location>
        <begin position="16"/>
        <end position="104"/>
    </location>
</feature>
<keyword evidence="5" id="KW-0378">Hydrolase</keyword>
<evidence type="ECO:0000256" key="1">
    <source>
        <dbReference type="ARBA" id="ARBA00006620"/>
    </source>
</evidence>
<keyword evidence="7" id="KW-0346">Stress response</keyword>
<evidence type="ECO:0000256" key="6">
    <source>
        <dbReference type="ARBA" id="ARBA00022884"/>
    </source>
</evidence>
<gene>
    <name evidence="9" type="ORF">WMG39_29725</name>
</gene>
<name>A0ABU8YXR9_9CYAN</name>
<keyword evidence="2" id="KW-1277">Toxin-antitoxin system</keyword>
<keyword evidence="3" id="KW-0540">Nuclease</keyword>
<reference evidence="9 10" key="1">
    <citation type="journal article" date="2020" name="Harmful Algae">
        <title>Molecular and morphological characterization of a novel dihydroanatoxin-a producing Microcoleus species (cyanobacteria) from the Russian River, California, USA.</title>
        <authorList>
            <person name="Conklin K.Y."/>
            <person name="Stancheva R."/>
            <person name="Otten T.G."/>
            <person name="Fadness R."/>
            <person name="Boyer G.L."/>
            <person name="Read B."/>
            <person name="Zhang X."/>
            <person name="Sheath R.G."/>
        </authorList>
    </citation>
    <scope>NUCLEOTIDE SEQUENCE [LARGE SCALE GENOMIC DNA]</scope>
    <source>
        <strain evidence="9 10">PTRS2</strain>
    </source>
</reference>
<evidence type="ECO:0000256" key="2">
    <source>
        <dbReference type="ARBA" id="ARBA00022649"/>
    </source>
</evidence>
<dbReference type="InterPro" id="IPR038570">
    <property type="entry name" value="HicA_sf"/>
</dbReference>
<dbReference type="RefSeq" id="WP_340526231.1">
    <property type="nucleotide sequence ID" value="NZ_JBBLXS010000873.1"/>
</dbReference>
<evidence type="ECO:0000256" key="4">
    <source>
        <dbReference type="ARBA" id="ARBA00022759"/>
    </source>
</evidence>
<dbReference type="Gene3D" id="3.30.920.30">
    <property type="entry name" value="Hypothetical protein"/>
    <property type="match status" value="1"/>
</dbReference>
<evidence type="ECO:0000256" key="7">
    <source>
        <dbReference type="ARBA" id="ARBA00023016"/>
    </source>
</evidence>
<dbReference type="Pfam" id="PF07927">
    <property type="entry name" value="HicA_toxin"/>
    <property type="match status" value="1"/>
</dbReference>
<dbReference type="Proteomes" id="UP001384579">
    <property type="component" value="Unassembled WGS sequence"/>
</dbReference>
<keyword evidence="6" id="KW-0694">RNA-binding</keyword>
<sequence>MLIAATVPHNSGNRCINELTAALEGARTELDRTKEQSRDGENYYVEEIDRLEKEKVQLNTELCSYKKGKTHFLEKRNRQLESALSAAQEKTQTLENTIEYLNVQLQNPSQNSHSAIPWSQLPRISGRQAIGSLERLGFRKDRQNGSHVVLERVREQIDSCTVPFHDELDSGTLAGNLRQANVTLEDFLDNLRSC</sequence>
<comment type="similarity">
    <text evidence="1">Belongs to the HicA mRNA interferase family.</text>
</comment>
<keyword evidence="10" id="KW-1185">Reference proteome</keyword>
<dbReference type="EMBL" id="JBBLXS010000873">
    <property type="protein sequence ID" value="MEK0188993.1"/>
    <property type="molecule type" value="Genomic_DNA"/>
</dbReference>
<evidence type="ECO:0000313" key="9">
    <source>
        <dbReference type="EMBL" id="MEK0188993.1"/>
    </source>
</evidence>